<sequence length="340" mass="37119">MAKTPILLFGATGYLGSSVLSRLLSHPGKDTFDITVLVRSIEKAKKLEAFGVKTVIGSVNDVPLVERLAEQAHVLFSIADSHDLNAANAYLTGLKKRHTKSGDVPILIHTSGTSVFMFDTSTKVYRDDDPDDLENSIPPTAFHRNVDLAIVQADNEGYLRSYIILPSAIWGIAKNPLVDAGIANPYSGGVKLLIRAALERGQACMVGDGQALLPSINVEEQADFFIILYDAIVSNPENIGHGRTGYFFGENGNFIWHDFAKAVGKALFKRGLSRSEDPTMFTTEEVIKYCGSEEYGVLFNVSCRAKAIQAKLLGWQPKLTAQDFLESLDAEVEAHLTQQA</sequence>
<accession>A0ACB8UA25</accession>
<dbReference type="Proteomes" id="UP001055072">
    <property type="component" value="Unassembled WGS sequence"/>
</dbReference>
<protein>
    <submittedName>
        <fullName evidence="1">NAD(P)-binding protein</fullName>
    </submittedName>
</protein>
<dbReference type="EMBL" id="MU274906">
    <property type="protein sequence ID" value="KAI0091096.1"/>
    <property type="molecule type" value="Genomic_DNA"/>
</dbReference>
<comment type="caution">
    <text evidence="1">The sequence shown here is derived from an EMBL/GenBank/DDBJ whole genome shotgun (WGS) entry which is preliminary data.</text>
</comment>
<proteinExistence type="predicted"/>
<reference evidence="1" key="1">
    <citation type="journal article" date="2021" name="Environ. Microbiol.">
        <title>Gene family expansions and transcriptome signatures uncover fungal adaptations to wood decay.</title>
        <authorList>
            <person name="Hage H."/>
            <person name="Miyauchi S."/>
            <person name="Viragh M."/>
            <person name="Drula E."/>
            <person name="Min B."/>
            <person name="Chaduli D."/>
            <person name="Navarro D."/>
            <person name="Favel A."/>
            <person name="Norest M."/>
            <person name="Lesage-Meessen L."/>
            <person name="Balint B."/>
            <person name="Merenyi Z."/>
            <person name="de Eugenio L."/>
            <person name="Morin E."/>
            <person name="Martinez A.T."/>
            <person name="Baldrian P."/>
            <person name="Stursova M."/>
            <person name="Martinez M.J."/>
            <person name="Novotny C."/>
            <person name="Magnuson J.K."/>
            <person name="Spatafora J.W."/>
            <person name="Maurice S."/>
            <person name="Pangilinan J."/>
            <person name="Andreopoulos W."/>
            <person name="LaButti K."/>
            <person name="Hundley H."/>
            <person name="Na H."/>
            <person name="Kuo A."/>
            <person name="Barry K."/>
            <person name="Lipzen A."/>
            <person name="Henrissat B."/>
            <person name="Riley R."/>
            <person name="Ahrendt S."/>
            <person name="Nagy L.G."/>
            <person name="Grigoriev I.V."/>
            <person name="Martin F."/>
            <person name="Rosso M.N."/>
        </authorList>
    </citation>
    <scope>NUCLEOTIDE SEQUENCE</scope>
    <source>
        <strain evidence="1">CBS 384.51</strain>
    </source>
</reference>
<organism evidence="1 2">
    <name type="scientific">Irpex rosettiformis</name>
    <dbReference type="NCBI Taxonomy" id="378272"/>
    <lineage>
        <taxon>Eukaryota</taxon>
        <taxon>Fungi</taxon>
        <taxon>Dikarya</taxon>
        <taxon>Basidiomycota</taxon>
        <taxon>Agaricomycotina</taxon>
        <taxon>Agaricomycetes</taxon>
        <taxon>Polyporales</taxon>
        <taxon>Irpicaceae</taxon>
        <taxon>Irpex</taxon>
    </lineage>
</organism>
<keyword evidence="2" id="KW-1185">Reference proteome</keyword>
<evidence type="ECO:0000313" key="2">
    <source>
        <dbReference type="Proteomes" id="UP001055072"/>
    </source>
</evidence>
<evidence type="ECO:0000313" key="1">
    <source>
        <dbReference type="EMBL" id="KAI0091096.1"/>
    </source>
</evidence>
<gene>
    <name evidence="1" type="ORF">BDY19DRAFT_682089</name>
</gene>
<name>A0ACB8UA25_9APHY</name>